<dbReference type="GO" id="GO:0032259">
    <property type="term" value="P:methylation"/>
    <property type="evidence" value="ECO:0007669"/>
    <property type="project" value="UniProtKB-KW"/>
</dbReference>
<feature type="transmembrane region" description="Helical" evidence="10">
    <location>
        <begin position="6"/>
        <end position="27"/>
    </location>
</feature>
<keyword evidence="9 13" id="KW-0489">Methyltransferase</keyword>
<keyword evidence="9" id="KW-0645">Protease</keyword>
<dbReference type="PRINTS" id="PR00864">
    <property type="entry name" value="PREPILNPTASE"/>
</dbReference>
<evidence type="ECO:0000256" key="10">
    <source>
        <dbReference type="SAM" id="Phobius"/>
    </source>
</evidence>
<keyword evidence="3" id="KW-1003">Cell membrane</keyword>
<sequence length="250" mass="26025">MTDFWLWPSLLGVLGLVFGSFIAVLAIRWNDGRSALRGRSECDACGAELRAADLVPLLGFALRRGRCRYCRASIARVHPVIEALGCCIGVVAGVTAPGWEGVAGAVFGWMLLALAAIDALAFWLPNRLVAALAIGGLASGLAGLAPGMTDRLIGGVAGFAALWLVATLYRRLRGRSGLGGGDPKLFGAIGLWLGWRALPLTLLAACVIGLGVVLVLRLRGNRLGGGDRLPLGTLLAAAAFPIWCMLAMVA</sequence>
<dbReference type="GO" id="GO:0004190">
    <property type="term" value="F:aspartic-type endopeptidase activity"/>
    <property type="evidence" value="ECO:0007669"/>
    <property type="project" value="UniProtKB-EC"/>
</dbReference>
<evidence type="ECO:0000256" key="4">
    <source>
        <dbReference type="ARBA" id="ARBA00022519"/>
    </source>
</evidence>
<dbReference type="Proteomes" id="UP000788153">
    <property type="component" value="Unassembled WGS sequence"/>
</dbReference>
<dbReference type="InterPro" id="IPR014032">
    <property type="entry name" value="Peptidase_A24A_bac"/>
</dbReference>
<evidence type="ECO:0000256" key="7">
    <source>
        <dbReference type="ARBA" id="ARBA00023136"/>
    </source>
</evidence>
<evidence type="ECO:0000313" key="14">
    <source>
        <dbReference type="Proteomes" id="UP000788153"/>
    </source>
</evidence>
<comment type="catalytic activity">
    <reaction evidence="9">
        <text>Typically cleaves a -Gly-|-Phe- bond to release an N-terminal, basic peptide of 5-8 residues from type IV prepilin, and then N-methylates the new N-terminal amino group, the methyl donor being S-adenosyl-L-methionine.</text>
        <dbReference type="EC" id="3.4.23.43"/>
    </reaction>
</comment>
<proteinExistence type="inferred from homology"/>
<protein>
    <recommendedName>
        <fullName evidence="9">Prepilin leader peptidase/N-methyltransferase</fullName>
        <ecNumber evidence="9">2.1.1.-</ecNumber>
        <ecNumber evidence="9">3.4.23.43</ecNumber>
    </recommendedName>
</protein>
<dbReference type="EC" id="3.4.23.43" evidence="9"/>
<dbReference type="InterPro" id="IPR010627">
    <property type="entry name" value="Prepilin_pept_A24_N"/>
</dbReference>
<evidence type="ECO:0000256" key="3">
    <source>
        <dbReference type="ARBA" id="ARBA00022475"/>
    </source>
</evidence>
<keyword evidence="7 10" id="KW-0472">Membrane</keyword>
<feature type="transmembrane region" description="Helical" evidence="10">
    <location>
        <begin position="73"/>
        <end position="96"/>
    </location>
</feature>
<evidence type="ECO:0000256" key="2">
    <source>
        <dbReference type="ARBA" id="ARBA00005801"/>
    </source>
</evidence>
<feature type="transmembrane region" description="Helical" evidence="10">
    <location>
        <begin position="128"/>
        <end position="146"/>
    </location>
</feature>
<keyword evidence="5 9" id="KW-0812">Transmembrane</keyword>
<keyword evidence="9" id="KW-0511">Multifunctional enzyme</keyword>
<keyword evidence="14" id="KW-1185">Reference proteome</keyword>
<dbReference type="PANTHER" id="PTHR30487">
    <property type="entry name" value="TYPE 4 PREPILIN-LIKE PROTEINS LEADER PEPTIDE-PROCESSING ENZYME"/>
    <property type="match status" value="1"/>
</dbReference>
<dbReference type="Gene3D" id="1.20.120.1220">
    <property type="match status" value="1"/>
</dbReference>
<comment type="subcellular location">
    <subcellularLocation>
        <location evidence="1">Cell inner membrane</location>
        <topology evidence="1">Multi-pass membrane protein</topology>
    </subcellularLocation>
    <subcellularLocation>
        <location evidence="9">Cell membrane</location>
        <topology evidence="9">Multi-pass membrane protein</topology>
    </subcellularLocation>
</comment>
<evidence type="ECO:0000256" key="6">
    <source>
        <dbReference type="ARBA" id="ARBA00022989"/>
    </source>
</evidence>
<gene>
    <name evidence="13" type="ORF">FHT01_002073</name>
</gene>
<evidence type="ECO:0000259" key="12">
    <source>
        <dbReference type="Pfam" id="PF06750"/>
    </source>
</evidence>
<dbReference type="InterPro" id="IPR050882">
    <property type="entry name" value="Prepilin_peptidase/N-MTase"/>
</dbReference>
<comment type="similarity">
    <text evidence="2 8">Belongs to the peptidase A24 family.</text>
</comment>
<evidence type="ECO:0000313" key="13">
    <source>
        <dbReference type="EMBL" id="NIJ24531.1"/>
    </source>
</evidence>
<evidence type="ECO:0000259" key="11">
    <source>
        <dbReference type="Pfam" id="PF01478"/>
    </source>
</evidence>
<dbReference type="EC" id="2.1.1.-" evidence="9"/>
<dbReference type="Pfam" id="PF06750">
    <property type="entry name" value="A24_N_bact"/>
    <property type="match status" value="1"/>
</dbReference>
<keyword evidence="6 10" id="KW-1133">Transmembrane helix</keyword>
<dbReference type="GO" id="GO:0008168">
    <property type="term" value="F:methyltransferase activity"/>
    <property type="evidence" value="ECO:0007669"/>
    <property type="project" value="UniProtKB-KW"/>
</dbReference>
<organism evidence="13 14">
    <name type="scientific">Sphingomonas japonica</name>
    <dbReference type="NCBI Taxonomy" id="511662"/>
    <lineage>
        <taxon>Bacteria</taxon>
        <taxon>Pseudomonadati</taxon>
        <taxon>Pseudomonadota</taxon>
        <taxon>Alphaproteobacteria</taxon>
        <taxon>Sphingomonadales</taxon>
        <taxon>Sphingomonadaceae</taxon>
        <taxon>Sphingomonas</taxon>
    </lineage>
</organism>
<feature type="transmembrane region" description="Helical" evidence="10">
    <location>
        <begin position="193"/>
        <end position="217"/>
    </location>
</feature>
<dbReference type="InterPro" id="IPR000045">
    <property type="entry name" value="Prepilin_IV_endopep_pep"/>
</dbReference>
<name>A0ABX0U4D7_9SPHN</name>
<evidence type="ECO:0000256" key="5">
    <source>
        <dbReference type="ARBA" id="ARBA00022692"/>
    </source>
</evidence>
<keyword evidence="4" id="KW-0997">Cell inner membrane</keyword>
<dbReference type="PANTHER" id="PTHR30487:SF0">
    <property type="entry name" value="PREPILIN LEADER PEPTIDASE_N-METHYLTRANSFERASE-RELATED"/>
    <property type="match status" value="1"/>
</dbReference>
<feature type="transmembrane region" description="Helical" evidence="10">
    <location>
        <begin position="102"/>
        <end position="121"/>
    </location>
</feature>
<feature type="domain" description="Prepilin peptidase A24 N-terminal" evidence="12">
    <location>
        <begin position="13"/>
        <end position="92"/>
    </location>
</feature>
<feature type="domain" description="Prepilin type IV endopeptidase peptidase" evidence="11">
    <location>
        <begin position="106"/>
        <end position="213"/>
    </location>
</feature>
<keyword evidence="9 13" id="KW-0808">Transferase</keyword>
<feature type="transmembrane region" description="Helical" evidence="10">
    <location>
        <begin position="152"/>
        <end position="172"/>
    </location>
</feature>
<evidence type="ECO:0000256" key="9">
    <source>
        <dbReference type="RuleBase" id="RU003794"/>
    </source>
</evidence>
<accession>A0ABX0U4D7</accession>
<evidence type="ECO:0000256" key="8">
    <source>
        <dbReference type="RuleBase" id="RU003793"/>
    </source>
</evidence>
<reference evidence="13 14" key="1">
    <citation type="submission" date="2020-03" db="EMBL/GenBank/DDBJ databases">
        <title>Genomic Encyclopedia of Type Strains, Phase IV (KMG-IV): sequencing the most valuable type-strain genomes for metagenomic binning, comparative biology and taxonomic classification.</title>
        <authorList>
            <person name="Goeker M."/>
        </authorList>
    </citation>
    <scope>NUCLEOTIDE SEQUENCE [LARGE SCALE GENOMIC DNA]</scope>
    <source>
        <strain evidence="13 14">DSM 22753</strain>
    </source>
</reference>
<dbReference type="EMBL" id="JAASQP010000001">
    <property type="protein sequence ID" value="NIJ24531.1"/>
    <property type="molecule type" value="Genomic_DNA"/>
</dbReference>
<keyword evidence="9 13" id="KW-0378">Hydrolase</keyword>
<comment type="function">
    <text evidence="9">Plays an essential role in type IV pili and type II pseudopili formation by proteolytically removing the leader sequence from substrate proteins and subsequently monomethylating the alpha-amino group of the newly exposed N-terminal phenylalanine.</text>
</comment>
<evidence type="ECO:0000256" key="1">
    <source>
        <dbReference type="ARBA" id="ARBA00004429"/>
    </source>
</evidence>
<feature type="transmembrane region" description="Helical" evidence="10">
    <location>
        <begin position="229"/>
        <end position="249"/>
    </location>
</feature>
<dbReference type="Pfam" id="PF01478">
    <property type="entry name" value="Peptidase_A24"/>
    <property type="match status" value="1"/>
</dbReference>
<comment type="caution">
    <text evidence="13">The sequence shown here is derived from an EMBL/GenBank/DDBJ whole genome shotgun (WGS) entry which is preliminary data.</text>
</comment>